<reference evidence="1 2" key="1">
    <citation type="submission" date="2016-10" db="EMBL/GenBank/DDBJ databases">
        <authorList>
            <person name="de Groot N.N."/>
        </authorList>
    </citation>
    <scope>NUCLEOTIDE SEQUENCE [LARGE SCALE GENOMIC DNA]</scope>
    <source>
        <strain evidence="1 2">DSM 10317</strain>
    </source>
</reference>
<dbReference type="Gene3D" id="1.25.40.10">
    <property type="entry name" value="Tetratricopeptide repeat domain"/>
    <property type="match status" value="1"/>
</dbReference>
<dbReference type="InterPro" id="IPR011990">
    <property type="entry name" value="TPR-like_helical_dom_sf"/>
</dbReference>
<proteinExistence type="predicted"/>
<evidence type="ECO:0008006" key="3">
    <source>
        <dbReference type="Google" id="ProtNLM"/>
    </source>
</evidence>
<dbReference type="EMBL" id="FMWK01000014">
    <property type="protein sequence ID" value="SCZ80470.1"/>
    <property type="molecule type" value="Genomic_DNA"/>
</dbReference>
<gene>
    <name evidence="1" type="ORF">SAMN02910350_02308</name>
</gene>
<dbReference type="RefSeq" id="WP_028246138.1">
    <property type="nucleotide sequence ID" value="NZ_FMWK01000014.1"/>
</dbReference>
<accession>A0A1G5S3Q6</accession>
<sequence length="113" mass="13017">MNKDDIQSISKLIHELDQRAEKAVAVKDYDEAFTIYQEILGAYETLRLEKSCGRTLLNMANVMLLKGDTEKAKEYIDIASDINDLQNDYMDCVNIQILRSNMYLPSAYRCIEV</sequence>
<evidence type="ECO:0000313" key="1">
    <source>
        <dbReference type="EMBL" id="SCZ80470.1"/>
    </source>
</evidence>
<protein>
    <recommendedName>
        <fullName evidence="3">Tetratricopeptide repeat protein</fullName>
    </recommendedName>
</protein>
<dbReference type="Proteomes" id="UP000199428">
    <property type="component" value="Unassembled WGS sequence"/>
</dbReference>
<dbReference type="SUPFAM" id="SSF48452">
    <property type="entry name" value="TPR-like"/>
    <property type="match status" value="1"/>
</dbReference>
<evidence type="ECO:0000313" key="2">
    <source>
        <dbReference type="Proteomes" id="UP000199428"/>
    </source>
</evidence>
<organism evidence="1 2">
    <name type="scientific">Pseudobutyrivibrio xylanivorans</name>
    <dbReference type="NCBI Taxonomy" id="185007"/>
    <lineage>
        <taxon>Bacteria</taxon>
        <taxon>Bacillati</taxon>
        <taxon>Bacillota</taxon>
        <taxon>Clostridia</taxon>
        <taxon>Lachnospirales</taxon>
        <taxon>Lachnospiraceae</taxon>
        <taxon>Pseudobutyrivibrio</taxon>
    </lineage>
</organism>
<dbReference type="AlphaFoldDB" id="A0A1G5S3Q6"/>
<name>A0A1G5S3Q6_PSEXY</name>